<dbReference type="Pfam" id="PF17759">
    <property type="entry name" value="tRNA_synthFbeta"/>
    <property type="match status" value="1"/>
</dbReference>
<dbReference type="GO" id="GO:0000049">
    <property type="term" value="F:tRNA binding"/>
    <property type="evidence" value="ECO:0007669"/>
    <property type="project" value="UniProtKB-UniRule"/>
</dbReference>
<dbReference type="InterPro" id="IPR045864">
    <property type="entry name" value="aa-tRNA-synth_II/BPL/LPL"/>
</dbReference>
<organism evidence="20 21">
    <name type="scientific">Candidatus Schekmanbacteria bacterium RIFCSPLOWO2_12_FULL_38_15</name>
    <dbReference type="NCBI Taxonomy" id="1817883"/>
    <lineage>
        <taxon>Bacteria</taxon>
        <taxon>Candidatus Schekmaniibacteriota</taxon>
    </lineage>
</organism>
<dbReference type="STRING" id="1817883.A3G31_02515"/>
<evidence type="ECO:0000256" key="6">
    <source>
        <dbReference type="ARBA" id="ARBA00022598"/>
    </source>
</evidence>
<keyword evidence="13 15" id="KW-0030">Aminoacyl-tRNA synthetase</keyword>
<keyword evidence="7 15" id="KW-0479">Metal-binding</keyword>
<keyword evidence="9 15" id="KW-0067">ATP-binding</keyword>
<evidence type="ECO:0000256" key="9">
    <source>
        <dbReference type="ARBA" id="ARBA00022840"/>
    </source>
</evidence>
<accession>A0A1F7SPH8</accession>
<dbReference type="InterPro" id="IPR009061">
    <property type="entry name" value="DNA-bd_dom_put_sf"/>
</dbReference>
<evidence type="ECO:0000256" key="2">
    <source>
        <dbReference type="ARBA" id="ARBA00008653"/>
    </source>
</evidence>
<gene>
    <name evidence="15" type="primary">pheT</name>
    <name evidence="20" type="ORF">A3G31_02515</name>
</gene>
<dbReference type="Pfam" id="PF03483">
    <property type="entry name" value="B3_4"/>
    <property type="match status" value="1"/>
</dbReference>
<dbReference type="SUPFAM" id="SSF46955">
    <property type="entry name" value="Putative DNA-binding domain"/>
    <property type="match status" value="1"/>
</dbReference>
<dbReference type="InterPro" id="IPR045060">
    <property type="entry name" value="Phe-tRNA-ligase_IIc_bsu"/>
</dbReference>
<evidence type="ECO:0000256" key="3">
    <source>
        <dbReference type="ARBA" id="ARBA00011209"/>
    </source>
</evidence>
<keyword evidence="8 15" id="KW-0547">Nucleotide-binding</keyword>
<dbReference type="InterPro" id="IPR041616">
    <property type="entry name" value="PheRS_beta_core"/>
</dbReference>
<dbReference type="EC" id="6.1.1.20" evidence="15"/>
<feature type="binding site" evidence="15">
    <location>
        <position position="455"/>
    </location>
    <ligand>
        <name>Mg(2+)</name>
        <dbReference type="ChEBI" id="CHEBI:18420"/>
        <note>shared with alpha subunit</note>
    </ligand>
</feature>
<comment type="caution">
    <text evidence="20">The sequence shown here is derived from an EMBL/GenBank/DDBJ whole genome shotgun (WGS) entry which is preliminary data.</text>
</comment>
<dbReference type="Gene3D" id="3.30.930.10">
    <property type="entry name" value="Bira Bifunctional Protein, Domain 2"/>
    <property type="match status" value="1"/>
</dbReference>
<dbReference type="Pfam" id="PF03147">
    <property type="entry name" value="FDX-ACB"/>
    <property type="match status" value="1"/>
</dbReference>
<dbReference type="InterPro" id="IPR005147">
    <property type="entry name" value="tRNA_synthase_B5-dom"/>
</dbReference>
<comment type="subcellular location">
    <subcellularLocation>
        <location evidence="1 15">Cytoplasm</location>
    </subcellularLocation>
</comment>
<dbReference type="GO" id="GO:0005524">
    <property type="term" value="F:ATP binding"/>
    <property type="evidence" value="ECO:0007669"/>
    <property type="project" value="UniProtKB-UniRule"/>
</dbReference>
<dbReference type="SMART" id="SM00873">
    <property type="entry name" value="B3_4"/>
    <property type="match status" value="1"/>
</dbReference>
<dbReference type="Gene3D" id="3.30.70.380">
    <property type="entry name" value="Ferrodoxin-fold anticodon-binding domain"/>
    <property type="match status" value="1"/>
</dbReference>
<evidence type="ECO:0000313" key="21">
    <source>
        <dbReference type="Proteomes" id="UP000178082"/>
    </source>
</evidence>
<dbReference type="Gene3D" id="3.30.56.10">
    <property type="match status" value="2"/>
</dbReference>
<feature type="domain" description="B5" evidence="19">
    <location>
        <begin position="401"/>
        <end position="477"/>
    </location>
</feature>
<dbReference type="AlphaFoldDB" id="A0A1F7SPH8"/>
<dbReference type="NCBIfam" id="TIGR00472">
    <property type="entry name" value="pheT_bact"/>
    <property type="match status" value="1"/>
</dbReference>
<feature type="binding site" evidence="15">
    <location>
        <position position="461"/>
    </location>
    <ligand>
        <name>Mg(2+)</name>
        <dbReference type="ChEBI" id="CHEBI:18420"/>
        <note>shared with alpha subunit</note>
    </ligand>
</feature>
<dbReference type="CDD" id="cd00769">
    <property type="entry name" value="PheRS_beta_core"/>
    <property type="match status" value="1"/>
</dbReference>
<dbReference type="HAMAP" id="MF_00283">
    <property type="entry name" value="Phe_tRNA_synth_beta1"/>
    <property type="match status" value="1"/>
</dbReference>
<feature type="binding site" evidence="15">
    <location>
        <position position="464"/>
    </location>
    <ligand>
        <name>Mg(2+)</name>
        <dbReference type="ChEBI" id="CHEBI:18420"/>
        <note>shared with alpha subunit</note>
    </ligand>
</feature>
<keyword evidence="6 15" id="KW-0436">Ligase</keyword>
<dbReference type="SUPFAM" id="SSF56037">
    <property type="entry name" value="PheT/TilS domain"/>
    <property type="match status" value="1"/>
</dbReference>
<dbReference type="EMBL" id="MGDI01000004">
    <property type="protein sequence ID" value="OGL55094.1"/>
    <property type="molecule type" value="Genomic_DNA"/>
</dbReference>
<feature type="domain" description="FDX-ACB" evidence="18">
    <location>
        <begin position="708"/>
        <end position="801"/>
    </location>
</feature>
<dbReference type="Pfam" id="PF01588">
    <property type="entry name" value="tRNA_bind"/>
    <property type="match status" value="1"/>
</dbReference>
<dbReference type="FunFam" id="3.50.40.10:FF:000001">
    <property type="entry name" value="Phenylalanine--tRNA ligase beta subunit"/>
    <property type="match status" value="1"/>
</dbReference>
<feature type="binding site" evidence="15">
    <location>
        <position position="465"/>
    </location>
    <ligand>
        <name>Mg(2+)</name>
        <dbReference type="ChEBI" id="CHEBI:18420"/>
        <note>shared with alpha subunit</note>
    </ligand>
</feature>
<evidence type="ECO:0000256" key="8">
    <source>
        <dbReference type="ARBA" id="ARBA00022741"/>
    </source>
</evidence>
<dbReference type="SUPFAM" id="SSF54991">
    <property type="entry name" value="Anticodon-binding domain of PheRS"/>
    <property type="match status" value="1"/>
</dbReference>
<dbReference type="InterPro" id="IPR033714">
    <property type="entry name" value="tRNA_bind_bactPheRS"/>
</dbReference>
<dbReference type="PROSITE" id="PS50886">
    <property type="entry name" value="TRBD"/>
    <property type="match status" value="1"/>
</dbReference>
<evidence type="ECO:0000256" key="1">
    <source>
        <dbReference type="ARBA" id="ARBA00004496"/>
    </source>
</evidence>
<protein>
    <recommendedName>
        <fullName evidence="15">Phenylalanine--tRNA ligase beta subunit</fullName>
        <ecNumber evidence="15">6.1.1.20</ecNumber>
    </recommendedName>
    <alternativeName>
        <fullName evidence="15">Phenylalanyl-tRNA synthetase beta subunit</fullName>
        <shortName evidence="15">PheRS</shortName>
    </alternativeName>
</protein>
<evidence type="ECO:0000256" key="12">
    <source>
        <dbReference type="ARBA" id="ARBA00022917"/>
    </source>
</evidence>
<dbReference type="CDD" id="cd02796">
    <property type="entry name" value="tRNA_bind_bactPheRS"/>
    <property type="match status" value="1"/>
</dbReference>
<evidence type="ECO:0000256" key="10">
    <source>
        <dbReference type="ARBA" id="ARBA00022842"/>
    </source>
</evidence>
<keyword evidence="12 15" id="KW-0648">Protein biosynthesis</keyword>
<keyword evidence="4 15" id="KW-0963">Cytoplasm</keyword>
<comment type="cofactor">
    <cofactor evidence="15">
        <name>Mg(2+)</name>
        <dbReference type="ChEBI" id="CHEBI:18420"/>
    </cofactor>
    <text evidence="15">Binds 2 magnesium ions per tetramer.</text>
</comment>
<dbReference type="InterPro" id="IPR012340">
    <property type="entry name" value="NA-bd_OB-fold"/>
</dbReference>
<dbReference type="Gene3D" id="3.50.40.10">
    <property type="entry name" value="Phenylalanyl-trna Synthetase, Chain B, domain 3"/>
    <property type="match status" value="1"/>
</dbReference>
<evidence type="ECO:0000313" key="20">
    <source>
        <dbReference type="EMBL" id="OGL55094.1"/>
    </source>
</evidence>
<comment type="catalytic activity">
    <reaction evidence="14 15">
        <text>tRNA(Phe) + L-phenylalanine + ATP = L-phenylalanyl-tRNA(Phe) + AMP + diphosphate + H(+)</text>
        <dbReference type="Rhea" id="RHEA:19413"/>
        <dbReference type="Rhea" id="RHEA-COMP:9668"/>
        <dbReference type="Rhea" id="RHEA-COMP:9699"/>
        <dbReference type="ChEBI" id="CHEBI:15378"/>
        <dbReference type="ChEBI" id="CHEBI:30616"/>
        <dbReference type="ChEBI" id="CHEBI:33019"/>
        <dbReference type="ChEBI" id="CHEBI:58095"/>
        <dbReference type="ChEBI" id="CHEBI:78442"/>
        <dbReference type="ChEBI" id="CHEBI:78531"/>
        <dbReference type="ChEBI" id="CHEBI:456215"/>
        <dbReference type="EC" id="6.1.1.20"/>
    </reaction>
</comment>
<evidence type="ECO:0000256" key="15">
    <source>
        <dbReference type="HAMAP-Rule" id="MF_00283"/>
    </source>
</evidence>
<dbReference type="Gene3D" id="2.40.50.140">
    <property type="entry name" value="Nucleic acid-binding proteins"/>
    <property type="match status" value="1"/>
</dbReference>
<evidence type="ECO:0000256" key="16">
    <source>
        <dbReference type="PROSITE-ProRule" id="PRU00209"/>
    </source>
</evidence>
<dbReference type="InterPro" id="IPR020825">
    <property type="entry name" value="Phe-tRNA_synthase-like_B3/B4"/>
</dbReference>
<dbReference type="SUPFAM" id="SSF50249">
    <property type="entry name" value="Nucleic acid-binding proteins"/>
    <property type="match status" value="1"/>
</dbReference>
<name>A0A1F7SPH8_9BACT</name>
<evidence type="ECO:0000256" key="11">
    <source>
        <dbReference type="ARBA" id="ARBA00022884"/>
    </source>
</evidence>
<dbReference type="PROSITE" id="PS51483">
    <property type="entry name" value="B5"/>
    <property type="match status" value="1"/>
</dbReference>
<dbReference type="GO" id="GO:0004826">
    <property type="term" value="F:phenylalanine-tRNA ligase activity"/>
    <property type="evidence" value="ECO:0007669"/>
    <property type="project" value="UniProtKB-UniRule"/>
</dbReference>
<evidence type="ECO:0000259" key="17">
    <source>
        <dbReference type="PROSITE" id="PS50886"/>
    </source>
</evidence>
<keyword evidence="11 16" id="KW-0694">RNA-binding</keyword>
<dbReference type="InterPro" id="IPR005146">
    <property type="entry name" value="B3/B4_tRNA-bd"/>
</dbReference>
<dbReference type="PANTHER" id="PTHR10947:SF0">
    <property type="entry name" value="PHENYLALANINE--TRNA LIGASE BETA SUBUNIT"/>
    <property type="match status" value="1"/>
</dbReference>
<feature type="domain" description="TRNA-binding" evidence="17">
    <location>
        <begin position="39"/>
        <end position="147"/>
    </location>
</feature>
<evidence type="ECO:0000256" key="7">
    <source>
        <dbReference type="ARBA" id="ARBA00022723"/>
    </source>
</evidence>
<dbReference type="InterPro" id="IPR004532">
    <property type="entry name" value="Phe-tRNA-ligase_IIc_bsu_bact"/>
</dbReference>
<sequence>MKATIKWLKEYVDFDFSPEKTASIFTMAGIEVEKILYFAKGIENVIAGNILSFEKINSEKKLFLCSVDIGTEALNIVTAASNIKKGMLVAVAPAGTLLPSGLKTESQSFRGIDSGGILCSEQDLGIADHSDKIIELPENSAIGKPIPELIDSEDTVLELSPTPNRPDCLNILGLAREISAITGNPLKLPRIKINESEYDNSKLVSIKIEEPELCPRYTARIIQKIKVSESPPFIRRRLKSVGIRSINNVVDITNYVLIELGHPLHAFDYNLIEGKKIVVRRARSGEKFKTLDGVERNLNDETLLIADSNRGIALAGIMGGQNSEVSENTTDILLESAYFNPVNIRRSSKYLGLSTEASYRFERSADPEILKFASDRAADLIQEICGGKIAAGIIDEYPKKIQREPFLFRHQKAEKILGIKIPENRVSDIIEKLGMEIQEKTDSAIKVVPPSYRPDLTREIDIIEEVARIFGYPNIPTTYPSPSLYHKRKIEKTPLVSEIRNMMTGWGFSEVINYSFIDERVLEKLGITDKSPLCNFVRLKNPLSEEQNILRTTLIPGLLANLELNTKRFLSDIKIFETGKVFFSKGSAEQPEEKTCFSGLLSGEYESKSWMNIKRRMDFFDAKGIIEAVSKHFSVTLSFRKHKDRYKFLDSGKSAEIFLNSKPLGFLGELHPEIAERFEILQSVAVFEICLDELLLNTGTNPVYKPIPKNPPTYRDISIILPEASGFNEIMDIIRKIGGEVLEDVKIFDLFKGKQVPAGKKSMTFSLVFRNPQRTLTDKEVDDIRLNIINELNKKLGAELRT</sequence>
<dbReference type="InterPro" id="IPR002547">
    <property type="entry name" value="tRNA-bd_dom"/>
</dbReference>
<dbReference type="SUPFAM" id="SSF55681">
    <property type="entry name" value="Class II aaRS and biotin synthetases"/>
    <property type="match status" value="1"/>
</dbReference>
<dbReference type="InterPro" id="IPR036690">
    <property type="entry name" value="Fdx_antiC-bd_sf"/>
</dbReference>
<evidence type="ECO:0000256" key="5">
    <source>
        <dbReference type="ARBA" id="ARBA00022555"/>
    </source>
</evidence>
<dbReference type="PANTHER" id="PTHR10947">
    <property type="entry name" value="PHENYLALANYL-TRNA SYNTHETASE BETA CHAIN AND LEUCINE-RICH REPEAT-CONTAINING PROTEIN 47"/>
    <property type="match status" value="1"/>
</dbReference>
<comment type="subunit">
    <text evidence="3 15">Tetramer of two alpha and two beta subunits.</text>
</comment>
<keyword evidence="5 16" id="KW-0820">tRNA-binding</keyword>
<dbReference type="Proteomes" id="UP000178082">
    <property type="component" value="Unassembled WGS sequence"/>
</dbReference>
<comment type="similarity">
    <text evidence="2 15">Belongs to the phenylalanyl-tRNA synthetase beta subunit family. Type 1 subfamily.</text>
</comment>
<dbReference type="InterPro" id="IPR005121">
    <property type="entry name" value="Fdx_antiC-bd"/>
</dbReference>
<evidence type="ECO:0000259" key="18">
    <source>
        <dbReference type="PROSITE" id="PS51447"/>
    </source>
</evidence>
<evidence type="ECO:0000256" key="13">
    <source>
        <dbReference type="ARBA" id="ARBA00023146"/>
    </source>
</evidence>
<dbReference type="GO" id="GO:0006432">
    <property type="term" value="P:phenylalanyl-tRNA aminoacylation"/>
    <property type="evidence" value="ECO:0007669"/>
    <property type="project" value="UniProtKB-UniRule"/>
</dbReference>
<dbReference type="SMART" id="SM00896">
    <property type="entry name" value="FDX-ACB"/>
    <property type="match status" value="1"/>
</dbReference>
<dbReference type="FunFam" id="3.30.70.380:FF:000001">
    <property type="entry name" value="Phenylalanine--tRNA ligase beta subunit"/>
    <property type="match status" value="1"/>
</dbReference>
<dbReference type="Pfam" id="PF03484">
    <property type="entry name" value="B5"/>
    <property type="match status" value="1"/>
</dbReference>
<evidence type="ECO:0000256" key="4">
    <source>
        <dbReference type="ARBA" id="ARBA00022490"/>
    </source>
</evidence>
<dbReference type="GO" id="GO:0000287">
    <property type="term" value="F:magnesium ion binding"/>
    <property type="evidence" value="ECO:0007669"/>
    <property type="project" value="UniProtKB-UniRule"/>
</dbReference>
<proteinExistence type="inferred from homology"/>
<dbReference type="PROSITE" id="PS51447">
    <property type="entry name" value="FDX_ACB"/>
    <property type="match status" value="1"/>
</dbReference>
<reference evidence="20 21" key="1">
    <citation type="journal article" date="2016" name="Nat. Commun.">
        <title>Thousands of microbial genomes shed light on interconnected biogeochemical processes in an aquifer system.</title>
        <authorList>
            <person name="Anantharaman K."/>
            <person name="Brown C.T."/>
            <person name="Hug L.A."/>
            <person name="Sharon I."/>
            <person name="Castelle C.J."/>
            <person name="Probst A.J."/>
            <person name="Thomas B.C."/>
            <person name="Singh A."/>
            <person name="Wilkins M.J."/>
            <person name="Karaoz U."/>
            <person name="Brodie E.L."/>
            <person name="Williams K.H."/>
            <person name="Hubbard S.S."/>
            <person name="Banfield J.F."/>
        </authorList>
    </citation>
    <scope>NUCLEOTIDE SEQUENCE [LARGE SCALE GENOMIC DNA]</scope>
</reference>
<dbReference type="SMART" id="SM00874">
    <property type="entry name" value="B5"/>
    <property type="match status" value="1"/>
</dbReference>
<evidence type="ECO:0000256" key="14">
    <source>
        <dbReference type="ARBA" id="ARBA00049255"/>
    </source>
</evidence>
<keyword evidence="10 15" id="KW-0460">Magnesium</keyword>
<dbReference type="GO" id="GO:0009328">
    <property type="term" value="C:phenylalanine-tRNA ligase complex"/>
    <property type="evidence" value="ECO:0007669"/>
    <property type="project" value="TreeGrafter"/>
</dbReference>
<evidence type="ECO:0000259" key="19">
    <source>
        <dbReference type="PROSITE" id="PS51483"/>
    </source>
</evidence>